<evidence type="ECO:0000313" key="1">
    <source>
        <dbReference type="EMBL" id="PNI66686.1"/>
    </source>
</evidence>
<gene>
    <name evidence="1" type="ORF">CK820_G0014712</name>
</gene>
<protein>
    <submittedName>
        <fullName evidence="1">Uncharacterized protein</fullName>
    </submittedName>
</protein>
<comment type="caution">
    <text evidence="1">The sequence shown here is derived from an EMBL/GenBank/DDBJ whole genome shotgun (WGS) entry which is preliminary data.</text>
</comment>
<dbReference type="AlphaFoldDB" id="A0A2J8N4J2"/>
<proteinExistence type="predicted"/>
<name>A0A2J8N4J2_PANTR</name>
<sequence>MAGAPPPASLPPCSLISDCCASNQRDSVCVGPSEPESPTVTWAGVQWHHLCSLQPLPPGFKRFSCLSLLNSWDYRAPKHAARRQSSERQEKGPYQVLKWPAPRSWTSQRSRTESFETGATIITRMKMKKQKLRDAHPPLHHLVNLAELTTL</sequence>
<reference evidence="1 2" key="1">
    <citation type="submission" date="2017-12" db="EMBL/GenBank/DDBJ databases">
        <title>High-resolution comparative analysis of great ape genomes.</title>
        <authorList>
            <person name="Pollen A."/>
            <person name="Hastie A."/>
            <person name="Hormozdiari F."/>
            <person name="Dougherty M."/>
            <person name="Liu R."/>
            <person name="Chaisson M."/>
            <person name="Hoppe E."/>
            <person name="Hill C."/>
            <person name="Pang A."/>
            <person name="Hillier L."/>
            <person name="Baker C."/>
            <person name="Armstrong J."/>
            <person name="Shendure J."/>
            <person name="Paten B."/>
            <person name="Wilson R."/>
            <person name="Chao H."/>
            <person name="Schneider V."/>
            <person name="Ventura M."/>
            <person name="Kronenberg Z."/>
            <person name="Murali S."/>
            <person name="Gordon D."/>
            <person name="Cantsilieris S."/>
            <person name="Munson K."/>
            <person name="Nelson B."/>
            <person name="Raja A."/>
            <person name="Underwood J."/>
            <person name="Diekhans M."/>
            <person name="Fiddes I."/>
            <person name="Haussler D."/>
            <person name="Eichler E."/>
        </authorList>
    </citation>
    <scope>NUCLEOTIDE SEQUENCE [LARGE SCALE GENOMIC DNA]</scope>
    <source>
        <strain evidence="1">Yerkes chimp pedigree #C0471</strain>
    </source>
</reference>
<dbReference type="Proteomes" id="UP000236370">
    <property type="component" value="Unassembled WGS sequence"/>
</dbReference>
<accession>A0A2J8N4J2</accession>
<dbReference type="EMBL" id="NBAG03000236">
    <property type="protein sequence ID" value="PNI66686.1"/>
    <property type="molecule type" value="Genomic_DNA"/>
</dbReference>
<organism evidence="1 2">
    <name type="scientific">Pan troglodytes</name>
    <name type="common">Chimpanzee</name>
    <dbReference type="NCBI Taxonomy" id="9598"/>
    <lineage>
        <taxon>Eukaryota</taxon>
        <taxon>Metazoa</taxon>
        <taxon>Chordata</taxon>
        <taxon>Craniata</taxon>
        <taxon>Vertebrata</taxon>
        <taxon>Euteleostomi</taxon>
        <taxon>Mammalia</taxon>
        <taxon>Eutheria</taxon>
        <taxon>Euarchontoglires</taxon>
        <taxon>Primates</taxon>
        <taxon>Haplorrhini</taxon>
        <taxon>Catarrhini</taxon>
        <taxon>Hominidae</taxon>
        <taxon>Pan</taxon>
    </lineage>
</organism>
<evidence type="ECO:0000313" key="2">
    <source>
        <dbReference type="Proteomes" id="UP000236370"/>
    </source>
</evidence>
<dbReference type="PANTHER" id="PTHR46254">
    <property type="entry name" value="PROTEIN GVQW1-RELATED"/>
    <property type="match status" value="1"/>
</dbReference>